<feature type="transmembrane region" description="Helical" evidence="5">
    <location>
        <begin position="37"/>
        <end position="57"/>
    </location>
</feature>
<dbReference type="Pfam" id="PF12698">
    <property type="entry name" value="ABC2_membrane_3"/>
    <property type="match status" value="1"/>
</dbReference>
<evidence type="ECO:0000259" key="6">
    <source>
        <dbReference type="Pfam" id="PF12698"/>
    </source>
</evidence>
<organism evidence="7 8">
    <name type="scientific">Coffea arabica</name>
    <name type="common">Arabian coffee</name>
    <dbReference type="NCBI Taxonomy" id="13443"/>
    <lineage>
        <taxon>Eukaryota</taxon>
        <taxon>Viridiplantae</taxon>
        <taxon>Streptophyta</taxon>
        <taxon>Embryophyta</taxon>
        <taxon>Tracheophyta</taxon>
        <taxon>Spermatophyta</taxon>
        <taxon>Magnoliopsida</taxon>
        <taxon>eudicotyledons</taxon>
        <taxon>Gunneridae</taxon>
        <taxon>Pentapetalae</taxon>
        <taxon>asterids</taxon>
        <taxon>lamiids</taxon>
        <taxon>Gentianales</taxon>
        <taxon>Rubiaceae</taxon>
        <taxon>Ixoroideae</taxon>
        <taxon>Gardenieae complex</taxon>
        <taxon>Bertiereae - Coffeeae clade</taxon>
        <taxon>Coffeeae</taxon>
        <taxon>Coffea</taxon>
    </lineage>
</organism>
<dbReference type="RefSeq" id="XP_071902445.1">
    <property type="nucleotide sequence ID" value="XM_072046344.1"/>
</dbReference>
<evidence type="ECO:0000256" key="4">
    <source>
        <dbReference type="ARBA" id="ARBA00023136"/>
    </source>
</evidence>
<name>A0ABM4U582_COFAR</name>
<keyword evidence="4 5" id="KW-0472">Membrane</keyword>
<dbReference type="GeneID" id="113739335"/>
<keyword evidence="3 5" id="KW-1133">Transmembrane helix</keyword>
<keyword evidence="2 5" id="KW-0812">Transmembrane</keyword>
<protein>
    <submittedName>
        <fullName evidence="8">ABC transporter A family member 9-like</fullName>
    </submittedName>
</protein>
<feature type="domain" description="ABC-2 type transporter transmembrane" evidence="6">
    <location>
        <begin position="1"/>
        <end position="128"/>
    </location>
</feature>
<dbReference type="PANTHER" id="PTHR19229:SF223">
    <property type="entry name" value="ABC TRANSPORTER A FAMILY MEMBER 11-LIKE"/>
    <property type="match status" value="1"/>
</dbReference>
<accession>A0ABM4U582</accession>
<dbReference type="PANTHER" id="PTHR19229">
    <property type="entry name" value="ATP-BINDING CASSETTE TRANSPORTER SUBFAMILY A ABCA"/>
    <property type="match status" value="1"/>
</dbReference>
<comment type="subcellular location">
    <subcellularLocation>
        <location evidence="1">Membrane</location>
        <topology evidence="1">Multi-pass membrane protein</topology>
    </subcellularLocation>
</comment>
<reference evidence="8" key="1">
    <citation type="submission" date="2025-08" db="UniProtKB">
        <authorList>
            <consortium name="RefSeq"/>
        </authorList>
    </citation>
    <scope>IDENTIFICATION</scope>
    <source>
        <tissue evidence="8">Leaves</tissue>
    </source>
</reference>
<evidence type="ECO:0000256" key="2">
    <source>
        <dbReference type="ARBA" id="ARBA00022692"/>
    </source>
</evidence>
<sequence length="130" mass="14839">MFGFTFRINSLVLEKELKLRQTMSIMGLYDSAYWASWFIWEGFMAFLTSLLIVAFGTMFRDDVFMKNNIFLVFLLFFLFMISMVSFAFMISTLLSKSSSATTVGFFILAFGLVTVASVSSPEQSFIVIIL</sequence>
<evidence type="ECO:0000313" key="8">
    <source>
        <dbReference type="RefSeq" id="XP_071902445.1"/>
    </source>
</evidence>
<evidence type="ECO:0000256" key="3">
    <source>
        <dbReference type="ARBA" id="ARBA00022989"/>
    </source>
</evidence>
<feature type="transmembrane region" description="Helical" evidence="5">
    <location>
        <begin position="69"/>
        <end position="94"/>
    </location>
</feature>
<gene>
    <name evidence="8" type="primary">LOC113739335</name>
</gene>
<feature type="transmembrane region" description="Helical" evidence="5">
    <location>
        <begin position="100"/>
        <end position="118"/>
    </location>
</feature>
<dbReference type="InterPro" id="IPR026082">
    <property type="entry name" value="ABCA"/>
</dbReference>
<evidence type="ECO:0000256" key="5">
    <source>
        <dbReference type="SAM" id="Phobius"/>
    </source>
</evidence>
<proteinExistence type="predicted"/>
<evidence type="ECO:0000256" key="1">
    <source>
        <dbReference type="ARBA" id="ARBA00004141"/>
    </source>
</evidence>
<dbReference type="Proteomes" id="UP001652660">
    <property type="component" value="Chromosome 4c"/>
</dbReference>
<keyword evidence="7" id="KW-1185">Reference proteome</keyword>
<dbReference type="InterPro" id="IPR013525">
    <property type="entry name" value="ABC2_TM"/>
</dbReference>
<evidence type="ECO:0000313" key="7">
    <source>
        <dbReference type="Proteomes" id="UP001652660"/>
    </source>
</evidence>